<proteinExistence type="predicted"/>
<protein>
    <submittedName>
        <fullName evidence="2">Uncharacterized protein</fullName>
    </submittedName>
</protein>
<dbReference type="AlphaFoldDB" id="A0A834UD57"/>
<dbReference type="Proteomes" id="UP000600918">
    <property type="component" value="Unassembled WGS sequence"/>
</dbReference>
<name>A0A834UD57_VESPE</name>
<accession>A0A834UD57</accession>
<comment type="caution">
    <text evidence="2">The sequence shown here is derived from an EMBL/GenBank/DDBJ whole genome shotgun (WGS) entry which is preliminary data.</text>
</comment>
<sequence>MDLTDIDIGAFAIGQHHWYQSIFDTNEQRVERNTITIGGSILSKSCATWISFHSLAKRKGKNERRRDKLPSSPPSPPPIVETLRAANTKVETNERANSTANTRRV</sequence>
<organism evidence="2 3">
    <name type="scientific">Vespula pensylvanica</name>
    <name type="common">Western yellow jacket</name>
    <name type="synonym">Wasp</name>
    <dbReference type="NCBI Taxonomy" id="30213"/>
    <lineage>
        <taxon>Eukaryota</taxon>
        <taxon>Metazoa</taxon>
        <taxon>Ecdysozoa</taxon>
        <taxon>Arthropoda</taxon>
        <taxon>Hexapoda</taxon>
        <taxon>Insecta</taxon>
        <taxon>Pterygota</taxon>
        <taxon>Neoptera</taxon>
        <taxon>Endopterygota</taxon>
        <taxon>Hymenoptera</taxon>
        <taxon>Apocrita</taxon>
        <taxon>Aculeata</taxon>
        <taxon>Vespoidea</taxon>
        <taxon>Vespidae</taxon>
        <taxon>Vespinae</taxon>
        <taxon>Vespula</taxon>
    </lineage>
</organism>
<dbReference type="EMBL" id="JACSDY010000003">
    <property type="protein sequence ID" value="KAF7432170.1"/>
    <property type="molecule type" value="Genomic_DNA"/>
</dbReference>
<reference evidence="2" key="1">
    <citation type="journal article" date="2020" name="G3 (Bethesda)">
        <title>High-Quality Assemblies for Three Invasive Social Wasps from the &lt;i&gt;Vespula&lt;/i&gt; Genus.</title>
        <authorList>
            <person name="Harrop T.W.R."/>
            <person name="Guhlin J."/>
            <person name="McLaughlin G.M."/>
            <person name="Permina E."/>
            <person name="Stockwell P."/>
            <person name="Gilligan J."/>
            <person name="Le Lec M.F."/>
            <person name="Gruber M.A.M."/>
            <person name="Quinn O."/>
            <person name="Lovegrove M."/>
            <person name="Duncan E.J."/>
            <person name="Remnant E.J."/>
            <person name="Van Eeckhoven J."/>
            <person name="Graham B."/>
            <person name="Knapp R.A."/>
            <person name="Langford K.W."/>
            <person name="Kronenberg Z."/>
            <person name="Press M.O."/>
            <person name="Eacker S.M."/>
            <person name="Wilson-Rankin E.E."/>
            <person name="Purcell J."/>
            <person name="Lester P.J."/>
            <person name="Dearden P.K."/>
        </authorList>
    </citation>
    <scope>NUCLEOTIDE SEQUENCE</scope>
    <source>
        <strain evidence="2">Volc-1</strain>
    </source>
</reference>
<evidence type="ECO:0000313" key="2">
    <source>
        <dbReference type="EMBL" id="KAF7432170.1"/>
    </source>
</evidence>
<evidence type="ECO:0000256" key="1">
    <source>
        <dbReference type="SAM" id="MobiDB-lite"/>
    </source>
</evidence>
<feature type="compositionally biased region" description="Polar residues" evidence="1">
    <location>
        <begin position="95"/>
        <end position="105"/>
    </location>
</feature>
<evidence type="ECO:0000313" key="3">
    <source>
        <dbReference type="Proteomes" id="UP000600918"/>
    </source>
</evidence>
<gene>
    <name evidence="2" type="ORF">H0235_005094</name>
</gene>
<feature type="region of interest" description="Disordered" evidence="1">
    <location>
        <begin position="57"/>
        <end position="105"/>
    </location>
</feature>
<keyword evidence="3" id="KW-1185">Reference proteome</keyword>